<dbReference type="PROSITE" id="PS51318">
    <property type="entry name" value="TAT"/>
    <property type="match status" value="1"/>
</dbReference>
<organism evidence="2 3">
    <name type="scientific">Poritiphilus flavus</name>
    <dbReference type="NCBI Taxonomy" id="2697053"/>
    <lineage>
        <taxon>Bacteria</taxon>
        <taxon>Pseudomonadati</taxon>
        <taxon>Bacteroidota</taxon>
        <taxon>Flavobacteriia</taxon>
        <taxon>Flavobacteriales</taxon>
        <taxon>Flavobacteriaceae</taxon>
        <taxon>Poritiphilus</taxon>
    </lineage>
</organism>
<dbReference type="InterPro" id="IPR006311">
    <property type="entry name" value="TAT_signal"/>
</dbReference>
<feature type="compositionally biased region" description="Basic residues" evidence="1">
    <location>
        <begin position="1"/>
        <end position="13"/>
    </location>
</feature>
<feature type="region of interest" description="Disordered" evidence="1">
    <location>
        <begin position="1"/>
        <end position="20"/>
    </location>
</feature>
<proteinExistence type="predicted"/>
<evidence type="ECO:0000313" key="3">
    <source>
        <dbReference type="Proteomes" id="UP000475249"/>
    </source>
</evidence>
<dbReference type="Proteomes" id="UP000475249">
    <property type="component" value="Unassembled WGS sequence"/>
</dbReference>
<name>A0A6L9EB51_9FLAO</name>
<reference evidence="2 3" key="1">
    <citation type="submission" date="2020-01" db="EMBL/GenBank/DDBJ databases">
        <title>Bacteria diversity of Porities sp.</title>
        <authorList>
            <person name="Wang G."/>
        </authorList>
    </citation>
    <scope>NUCLEOTIDE SEQUENCE [LARGE SCALE GENOMIC DNA]</scope>
    <source>
        <strain evidence="2 3">R33</strain>
    </source>
</reference>
<comment type="caution">
    <text evidence="2">The sequence shown here is derived from an EMBL/GenBank/DDBJ whole genome shotgun (WGS) entry which is preliminary data.</text>
</comment>
<keyword evidence="3" id="KW-1185">Reference proteome</keyword>
<dbReference type="RefSeq" id="WP_238857854.1">
    <property type="nucleotide sequence ID" value="NZ_WXYO01000003.1"/>
</dbReference>
<protein>
    <submittedName>
        <fullName evidence="2">Uncharacterized protein</fullName>
    </submittedName>
</protein>
<sequence>MTKKTGQTRKQFLKRPGAGSLAMAGMPAMLQATDTKNHISLRRKQMLPQEETVFAVEDVMSGYRAAAPALGCNDSYYQDKAIKWDPVNIKLL</sequence>
<dbReference type="AlphaFoldDB" id="A0A6L9EB51"/>
<evidence type="ECO:0000256" key="1">
    <source>
        <dbReference type="SAM" id="MobiDB-lite"/>
    </source>
</evidence>
<accession>A0A6L9EB51</accession>
<evidence type="ECO:0000313" key="2">
    <source>
        <dbReference type="EMBL" id="NAS11904.1"/>
    </source>
</evidence>
<dbReference type="EMBL" id="WXYO01000003">
    <property type="protein sequence ID" value="NAS11904.1"/>
    <property type="molecule type" value="Genomic_DNA"/>
</dbReference>
<gene>
    <name evidence="2" type="ORF">GTQ38_07825</name>
</gene>